<dbReference type="SUPFAM" id="SSF46689">
    <property type="entry name" value="Homeodomain-like"/>
    <property type="match status" value="2"/>
</dbReference>
<feature type="coiled-coil region" evidence="4">
    <location>
        <begin position="520"/>
        <end position="547"/>
    </location>
</feature>
<evidence type="ECO:0000259" key="5">
    <source>
        <dbReference type="PROSITE" id="PS51253"/>
    </source>
</evidence>
<dbReference type="InterPro" id="IPR006600">
    <property type="entry name" value="HTH_CenpB_DNA-bd_dom"/>
</dbReference>
<keyword evidence="7" id="KW-1185">Reference proteome</keyword>
<evidence type="ECO:0000313" key="7">
    <source>
        <dbReference type="Proteomes" id="UP000502823"/>
    </source>
</evidence>
<keyword evidence="4" id="KW-0175">Coiled coil</keyword>
<dbReference type="PANTHER" id="PTHR19303">
    <property type="entry name" value="TRANSPOSON"/>
    <property type="match status" value="1"/>
</dbReference>
<dbReference type="InterPro" id="IPR050863">
    <property type="entry name" value="CenT-Element_Derived"/>
</dbReference>
<dbReference type="InterPro" id="IPR009057">
    <property type="entry name" value="Homeodomain-like_sf"/>
</dbReference>
<dbReference type="InParanoid" id="A0A6L2PJ67"/>
<dbReference type="AlphaFoldDB" id="A0A6L2PJ67"/>
<dbReference type="Pfam" id="PF03184">
    <property type="entry name" value="DDE_1"/>
    <property type="match status" value="1"/>
</dbReference>
<comment type="caution">
    <text evidence="6">The sequence shown here is derived from an EMBL/GenBank/DDBJ whole genome shotgun (WGS) entry which is preliminary data.</text>
</comment>
<evidence type="ECO:0000313" key="6">
    <source>
        <dbReference type="EMBL" id="GFG31202.1"/>
    </source>
</evidence>
<dbReference type="InterPro" id="IPR007889">
    <property type="entry name" value="HTH_Psq"/>
</dbReference>
<keyword evidence="3" id="KW-0539">Nucleus</keyword>
<dbReference type="EMBL" id="BLKM01004375">
    <property type="protein sequence ID" value="GFG31202.1"/>
    <property type="molecule type" value="Genomic_DNA"/>
</dbReference>
<dbReference type="Pfam" id="PF03221">
    <property type="entry name" value="HTH_Tnp_Tc5"/>
    <property type="match status" value="1"/>
</dbReference>
<dbReference type="SMART" id="SM00674">
    <property type="entry name" value="CENPB"/>
    <property type="match status" value="1"/>
</dbReference>
<gene>
    <name evidence="6" type="ORF">Cfor_07621</name>
</gene>
<dbReference type="Proteomes" id="UP000502823">
    <property type="component" value="Unassembled WGS sequence"/>
</dbReference>
<accession>A0A6L2PJ67</accession>
<dbReference type="GO" id="GO:0003677">
    <property type="term" value="F:DNA binding"/>
    <property type="evidence" value="ECO:0007669"/>
    <property type="project" value="UniProtKB-KW"/>
</dbReference>
<evidence type="ECO:0000256" key="2">
    <source>
        <dbReference type="ARBA" id="ARBA00023125"/>
    </source>
</evidence>
<dbReference type="OrthoDB" id="9909311at2759"/>
<protein>
    <recommendedName>
        <fullName evidence="5">HTH CENPB-type domain-containing protein</fullName>
    </recommendedName>
</protein>
<keyword evidence="2" id="KW-0238">DNA-binding</keyword>
<proteinExistence type="predicted"/>
<dbReference type="InterPro" id="IPR004875">
    <property type="entry name" value="DDE_SF_endonuclease_dom"/>
</dbReference>
<evidence type="ECO:0000256" key="4">
    <source>
        <dbReference type="SAM" id="Coils"/>
    </source>
</evidence>
<dbReference type="Pfam" id="PF04218">
    <property type="entry name" value="CENP-B_N"/>
    <property type="match status" value="1"/>
</dbReference>
<evidence type="ECO:0000256" key="1">
    <source>
        <dbReference type="ARBA" id="ARBA00004123"/>
    </source>
</evidence>
<name>A0A6L2PJ67_COPFO</name>
<dbReference type="PROSITE" id="PS51253">
    <property type="entry name" value="HTH_CENPB"/>
    <property type="match status" value="1"/>
</dbReference>
<sequence length="552" mass="62660">MNTDTSSTVFNYSQAPARCNWSDSDSACRLKTVMSSSETSHVHFPKVCEWSSSKLTKPRCDKKKGEVLSLELRVEVIRESSSGLSQRALALKFNCSKTQIQNILKDKDRLLREWKEGGSQFAKRKRRQKNENVNNFVWEWFKEARAKGLPLSGPILQEKAREFAAFFNIEKFNASNGWLDSFKKRHNIVFREILGESGMEEADWRLHVATMCEGYGLRNVFNMDETGLFFRAVPDKTIHEERTCHRGELANERFTLSFCINALGEKETPVVICSKCIKDNDTLQLGVECYENSSAWMTPDIFCQWITKFNERMIQENRKILLFLDDAPCHPLLELSNINFVFLPVNSTSRLQPLDQGILQAFKVLYKRRMLRSLVARMNGTMSTAQLARQITVSDAISWVKSAWMEVKPTIAQRLFAMCGMKSEQASATLEDNIATELDNIAIEMSSLGEAAGIDVELEPEGNHLIPCYDAGSDWEQQLLGAAWGDELTAGEEADRTEEPSVMPLPLSQALNSIAALKALANELGNYDKLRTALEVAEEEFENIILKERCHY</sequence>
<comment type="subcellular location">
    <subcellularLocation>
        <location evidence="1">Nucleus</location>
    </subcellularLocation>
</comment>
<dbReference type="Gene3D" id="1.10.10.60">
    <property type="entry name" value="Homeodomain-like"/>
    <property type="match status" value="2"/>
</dbReference>
<dbReference type="PANTHER" id="PTHR19303:SF73">
    <property type="entry name" value="PROTEIN PDC2"/>
    <property type="match status" value="1"/>
</dbReference>
<reference evidence="7" key="1">
    <citation type="submission" date="2020-01" db="EMBL/GenBank/DDBJ databases">
        <title>Draft genome sequence of the Termite Coptotermes fromosanus.</title>
        <authorList>
            <person name="Itakura S."/>
            <person name="Yosikawa Y."/>
            <person name="Umezawa K."/>
        </authorList>
    </citation>
    <scope>NUCLEOTIDE SEQUENCE [LARGE SCALE GENOMIC DNA]</scope>
</reference>
<evidence type="ECO:0000256" key="3">
    <source>
        <dbReference type="ARBA" id="ARBA00023242"/>
    </source>
</evidence>
<organism evidence="6 7">
    <name type="scientific">Coptotermes formosanus</name>
    <name type="common">Formosan subterranean termite</name>
    <dbReference type="NCBI Taxonomy" id="36987"/>
    <lineage>
        <taxon>Eukaryota</taxon>
        <taxon>Metazoa</taxon>
        <taxon>Ecdysozoa</taxon>
        <taxon>Arthropoda</taxon>
        <taxon>Hexapoda</taxon>
        <taxon>Insecta</taxon>
        <taxon>Pterygota</taxon>
        <taxon>Neoptera</taxon>
        <taxon>Polyneoptera</taxon>
        <taxon>Dictyoptera</taxon>
        <taxon>Blattodea</taxon>
        <taxon>Blattoidea</taxon>
        <taxon>Termitoidae</taxon>
        <taxon>Rhinotermitidae</taxon>
        <taxon>Coptotermes</taxon>
    </lineage>
</organism>
<dbReference type="GO" id="GO:0005634">
    <property type="term" value="C:nucleus"/>
    <property type="evidence" value="ECO:0007669"/>
    <property type="project" value="UniProtKB-SubCell"/>
</dbReference>
<feature type="domain" description="HTH CENPB-type" evidence="5">
    <location>
        <begin position="121"/>
        <end position="192"/>
    </location>
</feature>